<dbReference type="Gene3D" id="3.40.630.30">
    <property type="match status" value="1"/>
</dbReference>
<protein>
    <submittedName>
        <fullName evidence="2">Acetyltransferase (GNAT) family protein</fullName>
    </submittedName>
</protein>
<comment type="caution">
    <text evidence="2">The sequence shown here is derived from an EMBL/GenBank/DDBJ whole genome shotgun (WGS) entry which is preliminary data.</text>
</comment>
<dbReference type="GO" id="GO:0016747">
    <property type="term" value="F:acyltransferase activity, transferring groups other than amino-acyl groups"/>
    <property type="evidence" value="ECO:0007669"/>
    <property type="project" value="InterPro"/>
</dbReference>
<proteinExistence type="predicted"/>
<dbReference type="AlphaFoldDB" id="A0A2T6AVL5"/>
<evidence type="ECO:0000313" key="2">
    <source>
        <dbReference type="EMBL" id="PTX47861.1"/>
    </source>
</evidence>
<sequence length="228" mass="25103">MITYRDLHGLAEFQAAYDLQHSVWGMDDLADPPDLLMVVQSEGGIVAGAFDGERLAGYVFGFPTADPAVQHSHRLAVLPEYRGQGLGVALKAYQKDWCQSRGIRRIRWTYDPLMTRNANLNINNLGAFGTGYLVNYYGSGGSYQGGVESDRVVAELFVTGRPEVRAEDRVAVVPDFHRLLRSDEAAARAARTEGRLAMQSRFEAGLQIIGFDPGCSTYIFGRLLPEVA</sequence>
<dbReference type="CDD" id="cd04301">
    <property type="entry name" value="NAT_SF"/>
    <property type="match status" value="1"/>
</dbReference>
<organism evidence="2 3">
    <name type="scientific">Gemmobacter caeni</name>
    <dbReference type="NCBI Taxonomy" id="589035"/>
    <lineage>
        <taxon>Bacteria</taxon>
        <taxon>Pseudomonadati</taxon>
        <taxon>Pseudomonadota</taxon>
        <taxon>Alphaproteobacteria</taxon>
        <taxon>Rhodobacterales</taxon>
        <taxon>Paracoccaceae</taxon>
        <taxon>Gemmobacter</taxon>
    </lineage>
</organism>
<reference evidence="2 3" key="1">
    <citation type="submission" date="2018-04" db="EMBL/GenBank/DDBJ databases">
        <title>Genomic Encyclopedia of Archaeal and Bacterial Type Strains, Phase II (KMG-II): from individual species to whole genera.</title>
        <authorList>
            <person name="Goeker M."/>
        </authorList>
    </citation>
    <scope>NUCLEOTIDE SEQUENCE [LARGE SCALE GENOMIC DNA]</scope>
    <source>
        <strain evidence="2 3">DSM 21823</strain>
    </source>
</reference>
<gene>
    <name evidence="2" type="ORF">C8N34_11113</name>
</gene>
<evidence type="ECO:0000259" key="1">
    <source>
        <dbReference type="PROSITE" id="PS51186"/>
    </source>
</evidence>
<keyword evidence="2" id="KW-0808">Transferase</keyword>
<name>A0A2T6AVL5_9RHOB</name>
<dbReference type="PROSITE" id="PS51186">
    <property type="entry name" value="GNAT"/>
    <property type="match status" value="1"/>
</dbReference>
<dbReference type="EMBL" id="QBKP01000011">
    <property type="protein sequence ID" value="PTX47861.1"/>
    <property type="molecule type" value="Genomic_DNA"/>
</dbReference>
<evidence type="ECO:0000313" key="3">
    <source>
        <dbReference type="Proteomes" id="UP000244224"/>
    </source>
</evidence>
<dbReference type="OrthoDB" id="9797990at2"/>
<dbReference type="InterPro" id="IPR000182">
    <property type="entry name" value="GNAT_dom"/>
</dbReference>
<feature type="domain" description="N-acetyltransferase" evidence="1">
    <location>
        <begin position="2"/>
        <end position="159"/>
    </location>
</feature>
<dbReference type="SUPFAM" id="SSF55729">
    <property type="entry name" value="Acyl-CoA N-acyltransferases (Nat)"/>
    <property type="match status" value="1"/>
</dbReference>
<dbReference type="RefSeq" id="WP_108129669.1">
    <property type="nucleotide sequence ID" value="NZ_QBKP01000011.1"/>
</dbReference>
<keyword evidence="3" id="KW-1185">Reference proteome</keyword>
<dbReference type="PANTHER" id="PTHR41700:SF1">
    <property type="entry name" value="N-ACETYLTRANSFERASE DOMAIN-CONTAINING PROTEIN"/>
    <property type="match status" value="1"/>
</dbReference>
<dbReference type="InterPro" id="IPR038764">
    <property type="entry name" value="GNAT_N_AcTrfase_prd"/>
</dbReference>
<dbReference type="Pfam" id="PF00583">
    <property type="entry name" value="Acetyltransf_1"/>
    <property type="match status" value="1"/>
</dbReference>
<dbReference type="PANTHER" id="PTHR41700">
    <property type="entry name" value="GCN5-RELATED N-ACETYLTRANSFERASE"/>
    <property type="match status" value="1"/>
</dbReference>
<dbReference type="Proteomes" id="UP000244224">
    <property type="component" value="Unassembled WGS sequence"/>
</dbReference>
<dbReference type="InterPro" id="IPR016181">
    <property type="entry name" value="Acyl_CoA_acyltransferase"/>
</dbReference>
<accession>A0A2T6AVL5</accession>